<dbReference type="EMBL" id="VEPZ02001706">
    <property type="protein sequence ID" value="KAE8662391.1"/>
    <property type="molecule type" value="Genomic_DNA"/>
</dbReference>
<keyword evidence="1" id="KW-1133">Transmembrane helix</keyword>
<evidence type="ECO:0000313" key="2">
    <source>
        <dbReference type="EMBL" id="KAE8662391.1"/>
    </source>
</evidence>
<evidence type="ECO:0000256" key="1">
    <source>
        <dbReference type="SAM" id="Phobius"/>
    </source>
</evidence>
<protein>
    <submittedName>
        <fullName evidence="2">Uncharacterized protein</fullName>
    </submittedName>
</protein>
<reference evidence="2" key="1">
    <citation type="submission" date="2019-09" db="EMBL/GenBank/DDBJ databases">
        <title>Draft genome information of white flower Hibiscus syriacus.</title>
        <authorList>
            <person name="Kim Y.-M."/>
        </authorList>
    </citation>
    <scope>NUCLEOTIDE SEQUENCE [LARGE SCALE GENOMIC DNA]</scope>
    <source>
        <strain evidence="2">YM2019G1</strain>
    </source>
</reference>
<name>A0A6A2WQT7_HIBSY</name>
<sequence>MHCWKVSSGHLGLKPKVSELLRESRQKVEENTLGPGFGAGIGCGIGVGFGLVGGIGYGGWPWNHLNLVFGFGAGCVWLRLWVRTRNPSARDSGIFNIGNITVQEPSNPAGVWKICNFGCDWFLVENNFLSFPLVKSHVSPDVFGKLGSLANFLPILLESKELKAFLVARCCLNL</sequence>
<dbReference type="InterPro" id="IPR053288">
    <property type="entry name" value="TGD_Bridge_Protein"/>
</dbReference>
<dbReference type="PANTHER" id="PTHR34201">
    <property type="entry name" value="GLYCINE-RICH PROTEIN"/>
    <property type="match status" value="1"/>
</dbReference>
<proteinExistence type="predicted"/>
<feature type="transmembrane region" description="Helical" evidence="1">
    <location>
        <begin position="64"/>
        <end position="82"/>
    </location>
</feature>
<feature type="transmembrane region" description="Helical" evidence="1">
    <location>
        <begin position="32"/>
        <end position="58"/>
    </location>
</feature>
<keyword evidence="3" id="KW-1185">Reference proteome</keyword>
<dbReference type="AlphaFoldDB" id="A0A6A2WQT7"/>
<accession>A0A6A2WQT7</accession>
<comment type="caution">
    <text evidence="2">The sequence shown here is derived from an EMBL/GenBank/DDBJ whole genome shotgun (WGS) entry which is preliminary data.</text>
</comment>
<gene>
    <name evidence="2" type="ORF">F3Y22_tig00113338pilonHSYRG00092</name>
</gene>
<evidence type="ECO:0000313" key="3">
    <source>
        <dbReference type="Proteomes" id="UP000436088"/>
    </source>
</evidence>
<dbReference type="Proteomes" id="UP000436088">
    <property type="component" value="Unassembled WGS sequence"/>
</dbReference>
<organism evidence="2 3">
    <name type="scientific">Hibiscus syriacus</name>
    <name type="common">Rose of Sharon</name>
    <dbReference type="NCBI Taxonomy" id="106335"/>
    <lineage>
        <taxon>Eukaryota</taxon>
        <taxon>Viridiplantae</taxon>
        <taxon>Streptophyta</taxon>
        <taxon>Embryophyta</taxon>
        <taxon>Tracheophyta</taxon>
        <taxon>Spermatophyta</taxon>
        <taxon>Magnoliopsida</taxon>
        <taxon>eudicotyledons</taxon>
        <taxon>Gunneridae</taxon>
        <taxon>Pentapetalae</taxon>
        <taxon>rosids</taxon>
        <taxon>malvids</taxon>
        <taxon>Malvales</taxon>
        <taxon>Malvaceae</taxon>
        <taxon>Malvoideae</taxon>
        <taxon>Hibiscus</taxon>
    </lineage>
</organism>
<keyword evidence="1" id="KW-0812">Transmembrane</keyword>
<dbReference type="PANTHER" id="PTHR34201:SF6">
    <property type="entry name" value="GLYCINE-RICH PROTEIN"/>
    <property type="match status" value="1"/>
</dbReference>
<keyword evidence="1" id="KW-0472">Membrane</keyword>